<organism evidence="6 7">
    <name type="scientific">Paraburkholderia caribensis MBA4</name>
    <dbReference type="NCBI Taxonomy" id="1323664"/>
    <lineage>
        <taxon>Bacteria</taxon>
        <taxon>Pseudomonadati</taxon>
        <taxon>Pseudomonadota</taxon>
        <taxon>Betaproteobacteria</taxon>
        <taxon>Burkholderiales</taxon>
        <taxon>Burkholderiaceae</taxon>
        <taxon>Paraburkholderia</taxon>
    </lineage>
</organism>
<dbReference type="InterPro" id="IPR047224">
    <property type="entry name" value="FAS_alpha_su_C"/>
</dbReference>
<evidence type="ECO:0000259" key="5">
    <source>
        <dbReference type="PROSITE" id="PS52004"/>
    </source>
</evidence>
<dbReference type="GO" id="GO:0004315">
    <property type="term" value="F:3-oxoacyl-[acyl-carrier-protein] synthase activity"/>
    <property type="evidence" value="ECO:0007669"/>
    <property type="project" value="TreeGrafter"/>
</dbReference>
<reference evidence="6 7" key="1">
    <citation type="journal article" date="2014" name="Genome Announc.">
        <title>Draft Genome Sequence of the Haloacid-Degrading Burkholderia caribensis Strain MBA4.</title>
        <authorList>
            <person name="Pan Y."/>
            <person name="Kong K.F."/>
            <person name="Tsang J.S."/>
        </authorList>
    </citation>
    <scope>NUCLEOTIDE SEQUENCE [LARGE SCALE GENOMIC DNA]</scope>
    <source>
        <strain evidence="6 7">MBA4</strain>
    </source>
</reference>
<dbReference type="InterPro" id="IPR020841">
    <property type="entry name" value="PKS_Beta-ketoAc_synthase_dom"/>
</dbReference>
<evidence type="ECO:0000256" key="3">
    <source>
        <dbReference type="ARBA" id="ARBA00022679"/>
    </source>
</evidence>
<evidence type="ECO:0000313" key="6">
    <source>
        <dbReference type="EMBL" id="ALL67695.1"/>
    </source>
</evidence>
<evidence type="ECO:0000256" key="1">
    <source>
        <dbReference type="ARBA" id="ARBA00005194"/>
    </source>
</evidence>
<dbReference type="GO" id="GO:0005829">
    <property type="term" value="C:cytosol"/>
    <property type="evidence" value="ECO:0007669"/>
    <property type="project" value="TreeGrafter"/>
</dbReference>
<proteinExistence type="inferred from homology"/>
<dbReference type="EMBL" id="CP012747">
    <property type="protein sequence ID" value="ALL67695.1"/>
    <property type="molecule type" value="Genomic_DNA"/>
</dbReference>
<dbReference type="PANTHER" id="PTHR11712">
    <property type="entry name" value="POLYKETIDE SYNTHASE-RELATED"/>
    <property type="match status" value="1"/>
</dbReference>
<dbReference type="GO" id="GO:0006633">
    <property type="term" value="P:fatty acid biosynthetic process"/>
    <property type="evidence" value="ECO:0007669"/>
    <property type="project" value="TreeGrafter"/>
</dbReference>
<dbReference type="SUPFAM" id="SSF53901">
    <property type="entry name" value="Thiolase-like"/>
    <property type="match status" value="2"/>
</dbReference>
<evidence type="ECO:0000313" key="7">
    <source>
        <dbReference type="Proteomes" id="UP000019146"/>
    </source>
</evidence>
<keyword evidence="3 4" id="KW-0808">Transferase</keyword>
<comment type="similarity">
    <text evidence="2 4">Belongs to the thiolase-like superfamily. Beta-ketoacyl-ACP synthases family.</text>
</comment>
<protein>
    <submittedName>
        <fullName evidence="6">3-oxoacyl-[acyl-carrier-protein] synthase, KASII</fullName>
    </submittedName>
</protein>
<feature type="domain" description="Ketosynthase family 3 (KS3)" evidence="5">
    <location>
        <begin position="1"/>
        <end position="422"/>
    </location>
</feature>
<dbReference type="InterPro" id="IPR016039">
    <property type="entry name" value="Thiolase-like"/>
</dbReference>
<accession>A0A0P0RGF5</accession>
<dbReference type="PANTHER" id="PTHR11712:SF336">
    <property type="entry name" value="3-OXOACYL-[ACYL-CARRIER-PROTEIN] SYNTHASE, MITOCHONDRIAL"/>
    <property type="match status" value="1"/>
</dbReference>
<comment type="pathway">
    <text evidence="1">Lipid metabolism; fatty acid biosynthesis.</text>
</comment>
<gene>
    <name evidence="6" type="ORF">K788_0006359</name>
</gene>
<dbReference type="PROSITE" id="PS52004">
    <property type="entry name" value="KS3_2"/>
    <property type="match status" value="1"/>
</dbReference>
<dbReference type="Pfam" id="PF00109">
    <property type="entry name" value="ketoacyl-synt"/>
    <property type="match status" value="1"/>
</dbReference>
<dbReference type="AlphaFoldDB" id="A0A0P0RGF5"/>
<dbReference type="KEGG" id="bcai:K788_0006359"/>
<name>A0A0P0RGF5_9BURK</name>
<dbReference type="InterPro" id="IPR000794">
    <property type="entry name" value="Beta-ketoacyl_synthase"/>
</dbReference>
<dbReference type="Gene3D" id="3.40.47.10">
    <property type="match status" value="1"/>
</dbReference>
<dbReference type="Pfam" id="PF02801">
    <property type="entry name" value="Ketoacyl-synt_C"/>
    <property type="match status" value="1"/>
</dbReference>
<dbReference type="InterPro" id="IPR014030">
    <property type="entry name" value="Ketoacyl_synth_N"/>
</dbReference>
<dbReference type="InterPro" id="IPR014031">
    <property type="entry name" value="Ketoacyl_synth_C"/>
</dbReference>
<dbReference type="SMART" id="SM00825">
    <property type="entry name" value="PKS_KS"/>
    <property type="match status" value="1"/>
</dbReference>
<dbReference type="Proteomes" id="UP000019146">
    <property type="component" value="Chromosome 2"/>
</dbReference>
<evidence type="ECO:0000256" key="2">
    <source>
        <dbReference type="ARBA" id="ARBA00008467"/>
    </source>
</evidence>
<sequence length="515" mass="54728">MRMGIEADQRATQAATHARILAGTLVRDISDELPWVAQRNVRTAALMPRGFNPGTRYPSRHHPSGLQMMVYAMADALASLGLPWQQICEHVKPDEISVYAGSSIGQVDAASMTSLVQQSTACGRVNARLLPLSFPDMPADFINGYMLHSIGQTGAALGACASFLYNLQRGVQDIQSGRARIAIIGGAEAPVEPPVLDGFASMGALATIDRLPVNADGSPDHRRACRPFGDSAGFVLGESAQVLILMADTLALEFGANVLGMVADVYVHADGAKKSITAPGIGNYVTMLKAASLARALLGDGAVRRICVHAHGTGTPLNCTTESRILESVSDLLDGARLTVTSIKHLVGHSLGVAAGDQIAVALGAWQYGWIPGINTIGELADHVNCRRLDVLTEPRETGDIDIAIVNAKGFGGNNASAVIVSPEATLGYLKERHGANTFATFRHRRESTLYRIADSDAKACRGEETIPFAVHHGREDHERVHIERGVVHVDGYALPITLPDGRALIDYLHGADGL</sequence>
<dbReference type="CDD" id="cd00828">
    <property type="entry name" value="elong_cond_enzymes"/>
    <property type="match status" value="1"/>
</dbReference>
<evidence type="ECO:0000256" key="4">
    <source>
        <dbReference type="RuleBase" id="RU003694"/>
    </source>
</evidence>